<comment type="function">
    <text evidence="7">Part of the tripartite ATP-independent periplasmic (TRAP) transport system.</text>
</comment>
<dbReference type="PANTHER" id="PTHR33362">
    <property type="entry name" value="SIALIC ACID TRAP TRANSPORTER PERMEASE PROTEIN SIAT-RELATED"/>
    <property type="match status" value="1"/>
</dbReference>
<feature type="transmembrane region" description="Helical" evidence="7">
    <location>
        <begin position="248"/>
        <end position="267"/>
    </location>
</feature>
<keyword evidence="7" id="KW-0813">Transport</keyword>
<dbReference type="PANTHER" id="PTHR33362:SF5">
    <property type="entry name" value="C4-DICARBOXYLATE TRAP TRANSPORTER LARGE PERMEASE PROTEIN DCTM"/>
    <property type="match status" value="1"/>
</dbReference>
<dbReference type="RefSeq" id="WP_045680123.1">
    <property type="nucleotide sequence ID" value="NZ_CP010803.1"/>
</dbReference>
<dbReference type="HOGENOM" id="CLU_019824_4_0_5"/>
<dbReference type="PATRIC" id="fig|1486262.3.peg.1401"/>
<protein>
    <recommendedName>
        <fullName evidence="7">TRAP transporter large permease protein</fullName>
    </recommendedName>
</protein>
<dbReference type="InterPro" id="IPR004681">
    <property type="entry name" value="TRAP_DctM"/>
</dbReference>
<dbReference type="GO" id="GO:0022857">
    <property type="term" value="F:transmembrane transporter activity"/>
    <property type="evidence" value="ECO:0007669"/>
    <property type="project" value="UniProtKB-UniRule"/>
</dbReference>
<evidence type="ECO:0000256" key="1">
    <source>
        <dbReference type="ARBA" id="ARBA00004429"/>
    </source>
</evidence>
<keyword evidence="5 7" id="KW-1133">Transmembrane helix</keyword>
<evidence type="ECO:0000256" key="5">
    <source>
        <dbReference type="ARBA" id="ARBA00022989"/>
    </source>
</evidence>
<feature type="transmembrane region" description="Helical" evidence="7">
    <location>
        <begin position="141"/>
        <end position="168"/>
    </location>
</feature>
<reference evidence="9 10" key="1">
    <citation type="journal article" date="2015" name="Genome Announc.">
        <title>Complete genome sequence of Martelella endophytica YC6887, which has antifungal activity associated with a halophyte.</title>
        <authorList>
            <person name="Khan A."/>
            <person name="Khan H."/>
            <person name="Chung E.J."/>
            <person name="Hossain M.T."/>
            <person name="Chung Y.R."/>
        </authorList>
    </citation>
    <scope>NUCLEOTIDE SEQUENCE [LARGE SCALE GENOMIC DNA]</scope>
    <source>
        <strain evidence="9">YC6887</strain>
    </source>
</reference>
<dbReference type="KEGG" id="mey:TM49_06805"/>
<feature type="transmembrane region" description="Helical" evidence="7">
    <location>
        <begin position="60"/>
        <end position="80"/>
    </location>
</feature>
<evidence type="ECO:0000256" key="6">
    <source>
        <dbReference type="ARBA" id="ARBA00023136"/>
    </source>
</evidence>
<feature type="domain" description="TRAP C4-dicarboxylate transport system permease DctM subunit" evidence="8">
    <location>
        <begin position="12"/>
        <end position="429"/>
    </location>
</feature>
<feature type="transmembrane region" description="Helical" evidence="7">
    <location>
        <begin position="180"/>
        <end position="200"/>
    </location>
</feature>
<keyword evidence="4 7" id="KW-0812">Transmembrane</keyword>
<dbReference type="PIRSF" id="PIRSF006066">
    <property type="entry name" value="HI0050"/>
    <property type="match status" value="1"/>
</dbReference>
<dbReference type="Pfam" id="PF06808">
    <property type="entry name" value="DctM"/>
    <property type="match status" value="1"/>
</dbReference>
<evidence type="ECO:0000256" key="4">
    <source>
        <dbReference type="ARBA" id="ARBA00022692"/>
    </source>
</evidence>
<feature type="transmembrane region" description="Helical" evidence="7">
    <location>
        <begin position="314"/>
        <end position="335"/>
    </location>
</feature>
<proteinExistence type="inferred from homology"/>
<comment type="similarity">
    <text evidence="7">Belongs to the TRAP transporter large permease family.</text>
</comment>
<organism evidence="9 10">
    <name type="scientific">Martelella endophytica</name>
    <dbReference type="NCBI Taxonomy" id="1486262"/>
    <lineage>
        <taxon>Bacteria</taxon>
        <taxon>Pseudomonadati</taxon>
        <taxon>Pseudomonadota</taxon>
        <taxon>Alphaproteobacteria</taxon>
        <taxon>Hyphomicrobiales</taxon>
        <taxon>Aurantimonadaceae</taxon>
        <taxon>Martelella</taxon>
    </lineage>
</organism>
<dbReference type="Proteomes" id="UP000032611">
    <property type="component" value="Chromosome"/>
</dbReference>
<evidence type="ECO:0000313" key="9">
    <source>
        <dbReference type="EMBL" id="AJY45470.1"/>
    </source>
</evidence>
<gene>
    <name evidence="9" type="ORF">TM49_06805</name>
</gene>
<dbReference type="InterPro" id="IPR010656">
    <property type="entry name" value="DctM"/>
</dbReference>
<comment type="subunit">
    <text evidence="7">The complex comprises the extracytoplasmic solute receptor protein and the two transmembrane proteins.</text>
</comment>
<comment type="subcellular location">
    <subcellularLocation>
        <location evidence="1 7">Cell inner membrane</location>
        <topology evidence="1 7">Multi-pass membrane protein</topology>
    </subcellularLocation>
</comment>
<feature type="transmembrane region" description="Helical" evidence="7">
    <location>
        <begin position="409"/>
        <end position="433"/>
    </location>
</feature>
<dbReference type="STRING" id="1486262.TM49_06805"/>
<evidence type="ECO:0000256" key="2">
    <source>
        <dbReference type="ARBA" id="ARBA00022475"/>
    </source>
</evidence>
<dbReference type="NCBIfam" id="TIGR00786">
    <property type="entry name" value="dctM"/>
    <property type="match status" value="1"/>
</dbReference>
<keyword evidence="2" id="KW-1003">Cell membrane</keyword>
<dbReference type="OrthoDB" id="9790209at2"/>
<dbReference type="AlphaFoldDB" id="A0A0D5LNG7"/>
<evidence type="ECO:0000256" key="3">
    <source>
        <dbReference type="ARBA" id="ARBA00022519"/>
    </source>
</evidence>
<dbReference type="EMBL" id="CP010803">
    <property type="protein sequence ID" value="AJY45470.1"/>
    <property type="molecule type" value="Genomic_DNA"/>
</dbReference>
<keyword evidence="6 7" id="KW-0472">Membrane</keyword>
<accession>A0A0D5LNG7</accession>
<name>A0A0D5LNG7_MAREN</name>
<feature type="transmembrane region" description="Helical" evidence="7">
    <location>
        <begin position="367"/>
        <end position="397"/>
    </location>
</feature>
<dbReference type="GO" id="GO:0005886">
    <property type="term" value="C:plasma membrane"/>
    <property type="evidence" value="ECO:0007669"/>
    <property type="project" value="UniProtKB-SubCell"/>
</dbReference>
<feature type="transmembrane region" description="Helical" evidence="7">
    <location>
        <begin position="100"/>
        <end position="129"/>
    </location>
</feature>
<keyword evidence="10" id="KW-1185">Reference proteome</keyword>
<sequence>MSDLLFAGLMLFVLFCAIAIRIPVGIAMLVVGGLGYMEMTSFNALISFLKSSVVGRVANYDLSVITLFVLMGELATQSGLGQKFFRGANAWVGHRKGGLAMASIAGSAGFGAICGSSLATVATMTRIALPEMRRYNYPPGLATGALAGGGTLGILIPPSIVLVIYALLTEQSVSDLFAAALLPGVLATLLYLAVVAIVARRQDGSVARSEPLPLRVRLKETLGVLPMLGVFVFIMTGMYAGLFTPTEAAAVGSVAVGFLSFAFGMRWAGLKQAILNTGATTAMCFLILISAELFNSFLALSRLPMELAGLTQSLALPPLGVVAAMLLIYLALGCVMDSMSTILLTVPVFFPIVIGLDLGMSETAIGVWFGILALMTCEIGLITPPFGLNVFIIHGLARDVPMTTIFRGVFPFFLSDLVRVGLVLVFPAIALLIPGL</sequence>
<evidence type="ECO:0000256" key="7">
    <source>
        <dbReference type="RuleBase" id="RU369079"/>
    </source>
</evidence>
<feature type="transmembrane region" description="Helical" evidence="7">
    <location>
        <begin position="274"/>
        <end position="294"/>
    </location>
</feature>
<feature type="transmembrane region" description="Helical" evidence="7">
    <location>
        <begin position="342"/>
        <end position="361"/>
    </location>
</feature>
<evidence type="ECO:0000313" key="10">
    <source>
        <dbReference type="Proteomes" id="UP000032611"/>
    </source>
</evidence>
<keyword evidence="3 7" id="KW-0997">Cell inner membrane</keyword>
<evidence type="ECO:0000259" key="8">
    <source>
        <dbReference type="Pfam" id="PF06808"/>
    </source>
</evidence>
<feature type="transmembrane region" description="Helical" evidence="7">
    <location>
        <begin position="221"/>
        <end position="242"/>
    </location>
</feature>